<evidence type="ECO:0000313" key="5">
    <source>
        <dbReference type="Proteomes" id="UP000438760"/>
    </source>
</evidence>
<sequence>MKKRKLTWYTKGLCAVVLCSFISCSSDDNSTAPNVTPPTEEPNPEGPKVKEAEISLAVIAYTQNTATVQINSKEAKSVYYYVVKGDDVSTITVEEIVSKGVKVKANTEEEVVVDALEANTKYTVTAIAINAEDKATILKYPQTIKTMQSATMQIIAVEADITTMEFKFTTQYAEKVGYIVQEATEKAPTAEDVLAKGVSIDRLDGESTLKVDGLSENTKYNLYVAAIEASGKTLLQSSEFSTKEDVQEEDGVIKFTEIKVNSESQGWLNVYILNLKGKDWEAGFEIGSISAELHELPTGKFYYASWSEEVSSDGVGEYFIKKRDGSESIRDLDSGSIVITKGANNTFDIEINIARDSGTPFKAIYNGPVQVIPY</sequence>
<dbReference type="InterPro" id="IPR036116">
    <property type="entry name" value="FN3_sf"/>
</dbReference>
<accession>A0A6I3LEL5</accession>
<evidence type="ECO:0000256" key="2">
    <source>
        <dbReference type="SAM" id="SignalP"/>
    </source>
</evidence>
<reference evidence="4 5" key="1">
    <citation type="submission" date="2019-11" db="EMBL/GenBank/DDBJ databases">
        <title>Genome of Strain BIT-d1.</title>
        <authorList>
            <person name="Yang Y."/>
        </authorList>
    </citation>
    <scope>NUCLEOTIDE SEQUENCE [LARGE SCALE GENOMIC DNA]</scope>
    <source>
        <strain evidence="4 5">BIT-d1</strain>
    </source>
</reference>
<evidence type="ECO:0000259" key="3">
    <source>
        <dbReference type="SMART" id="SM00060"/>
    </source>
</evidence>
<dbReference type="Proteomes" id="UP000438760">
    <property type="component" value="Unassembled WGS sequence"/>
</dbReference>
<gene>
    <name evidence="4" type="ORF">GJV76_07100</name>
</gene>
<organism evidence="4 5">
    <name type="scientific">Myroides albus</name>
    <dbReference type="NCBI Taxonomy" id="2562892"/>
    <lineage>
        <taxon>Bacteria</taxon>
        <taxon>Pseudomonadati</taxon>
        <taxon>Bacteroidota</taxon>
        <taxon>Flavobacteriia</taxon>
        <taxon>Flavobacteriales</taxon>
        <taxon>Flavobacteriaceae</taxon>
        <taxon>Myroides</taxon>
    </lineage>
</organism>
<protein>
    <recommendedName>
        <fullName evidence="3">Fibronectin type-III domain-containing protein</fullName>
    </recommendedName>
</protein>
<feature type="domain" description="Fibronectin type-III" evidence="3">
    <location>
        <begin position="148"/>
        <end position="233"/>
    </location>
</feature>
<feature type="signal peptide" evidence="2">
    <location>
        <begin position="1"/>
        <end position="25"/>
    </location>
</feature>
<dbReference type="PROSITE" id="PS51257">
    <property type="entry name" value="PROKAR_LIPOPROTEIN"/>
    <property type="match status" value="1"/>
</dbReference>
<dbReference type="AlphaFoldDB" id="A0A6I3LEL5"/>
<dbReference type="InterPro" id="IPR003961">
    <property type="entry name" value="FN3_dom"/>
</dbReference>
<feature type="chain" id="PRO_5026120194" description="Fibronectin type-III domain-containing protein" evidence="2">
    <location>
        <begin position="26"/>
        <end position="374"/>
    </location>
</feature>
<comment type="caution">
    <text evidence="4">The sequence shown here is derived from an EMBL/GenBank/DDBJ whole genome shotgun (WGS) entry which is preliminary data.</text>
</comment>
<name>A0A6I3LEL5_9FLAO</name>
<dbReference type="SUPFAM" id="SSF49265">
    <property type="entry name" value="Fibronectin type III"/>
    <property type="match status" value="1"/>
</dbReference>
<keyword evidence="5" id="KW-1185">Reference proteome</keyword>
<dbReference type="RefSeq" id="WP_155091949.1">
    <property type="nucleotide sequence ID" value="NZ_CP102754.1"/>
</dbReference>
<feature type="domain" description="Fibronectin type-III" evidence="3">
    <location>
        <begin position="50"/>
        <end position="136"/>
    </location>
</feature>
<dbReference type="EMBL" id="WMJX01000011">
    <property type="protein sequence ID" value="MTG97909.1"/>
    <property type="molecule type" value="Genomic_DNA"/>
</dbReference>
<dbReference type="SMART" id="SM00060">
    <property type="entry name" value="FN3"/>
    <property type="match status" value="2"/>
</dbReference>
<feature type="region of interest" description="Disordered" evidence="1">
    <location>
        <begin position="27"/>
        <end position="48"/>
    </location>
</feature>
<feature type="compositionally biased region" description="Pro residues" evidence="1">
    <location>
        <begin position="35"/>
        <end position="45"/>
    </location>
</feature>
<keyword evidence="2" id="KW-0732">Signal</keyword>
<evidence type="ECO:0000256" key="1">
    <source>
        <dbReference type="SAM" id="MobiDB-lite"/>
    </source>
</evidence>
<proteinExistence type="predicted"/>
<evidence type="ECO:0000313" key="4">
    <source>
        <dbReference type="EMBL" id="MTG97909.1"/>
    </source>
</evidence>